<protein>
    <submittedName>
        <fullName evidence="1">Uncharacterized protein</fullName>
    </submittedName>
</protein>
<dbReference type="Proteomes" id="UP001152795">
    <property type="component" value="Unassembled WGS sequence"/>
</dbReference>
<accession>A0A6S7HS47</accession>
<dbReference type="EMBL" id="CACRXK020003109">
    <property type="protein sequence ID" value="CAB3997481.1"/>
    <property type="molecule type" value="Genomic_DNA"/>
</dbReference>
<sequence length="183" mass="21195">MRRKSKFNLVKSLTKTSMSMKMRNIQHFLLPAMKKHFYALMIQLVTWTGRYKEEMQELKEQEEQPSACLDGTVNTGEWELDGCCKAMQSEIALQDLPQGSTINCIVDHPGFNPVCLQKWSLKMAAWLYKTKEKKHTRKLGSDDIFLLVVLQWVLKATGSLVNRPTLAKRSDSQSENWPREKMN</sequence>
<evidence type="ECO:0000313" key="1">
    <source>
        <dbReference type="EMBL" id="CAB3997481.1"/>
    </source>
</evidence>
<evidence type="ECO:0000313" key="2">
    <source>
        <dbReference type="Proteomes" id="UP001152795"/>
    </source>
</evidence>
<gene>
    <name evidence="1" type="ORF">PACLA_8A021969</name>
</gene>
<keyword evidence="2" id="KW-1185">Reference proteome</keyword>
<name>A0A6S7HS47_PARCT</name>
<reference evidence="1" key="1">
    <citation type="submission" date="2020-04" db="EMBL/GenBank/DDBJ databases">
        <authorList>
            <person name="Alioto T."/>
            <person name="Alioto T."/>
            <person name="Gomez Garrido J."/>
        </authorList>
    </citation>
    <scope>NUCLEOTIDE SEQUENCE</scope>
    <source>
        <strain evidence="1">A484AB</strain>
    </source>
</reference>
<dbReference type="AlphaFoldDB" id="A0A6S7HS47"/>
<comment type="caution">
    <text evidence="1">The sequence shown here is derived from an EMBL/GenBank/DDBJ whole genome shotgun (WGS) entry which is preliminary data.</text>
</comment>
<proteinExistence type="predicted"/>
<organism evidence="1 2">
    <name type="scientific">Paramuricea clavata</name>
    <name type="common">Red gorgonian</name>
    <name type="synonym">Violescent sea-whip</name>
    <dbReference type="NCBI Taxonomy" id="317549"/>
    <lineage>
        <taxon>Eukaryota</taxon>
        <taxon>Metazoa</taxon>
        <taxon>Cnidaria</taxon>
        <taxon>Anthozoa</taxon>
        <taxon>Octocorallia</taxon>
        <taxon>Malacalcyonacea</taxon>
        <taxon>Plexauridae</taxon>
        <taxon>Paramuricea</taxon>
    </lineage>
</organism>